<name>A0A8J1Y394_OWEFU</name>
<proteinExistence type="predicted"/>
<evidence type="ECO:0000313" key="2">
    <source>
        <dbReference type="Proteomes" id="UP000749559"/>
    </source>
</evidence>
<dbReference type="SMART" id="SM00181">
    <property type="entry name" value="EGF"/>
    <property type="match status" value="6"/>
</dbReference>
<dbReference type="PANTHER" id="PTHR39069">
    <property type="entry name" value="ECDYSONE-INDUCIBLE GENE E1, ISOFORM A"/>
    <property type="match status" value="1"/>
</dbReference>
<sequence length="516" mass="54231">MERFQMRISVVCIVFVVLTQYVGAAYVEGNCTSTSDCPTDATCIARGCDGSVCVCNTGFFPSENKTGCEGVVGLDEVCIGKQCLPANSHCSSTDNVCTCDEGYELSYDEEKCRQEPSANGLSFRLLNEPCNEASLAYCSGLFQDCVSGTCKCKEGYREATTADIYLEPSNTFECRLDVHIMNNTNITCPTPPPIMKIYEECESKANCVPNADCTPRGCDGKVCLCELGFLSNDANDLCLGVTEIGMGCNDTIRCPGGSTVCIEGICECKEGYVKVDHRRCKEDISNIHPYTWSLLGEDCKEDGLNRKICQDFMEQECNATGTCVCSKGYRETTEEEKALSPFVDIDCVENDYNANIPDNDKACTTPTTVTTTTATVATTTTLGATTAEAEVTTLGATTAEADVTTIGATTADADVTTIGATTADADVTTIGATTADADVTTIDATTAEADVTTIGTTTAETDVTTLGATTAEADVTTIGATTAEADITSIGATTADADVTTLGVTTAEADITIIGA</sequence>
<keyword evidence="2" id="KW-1185">Reference proteome</keyword>
<dbReference type="Pfam" id="PF01683">
    <property type="entry name" value="EB"/>
    <property type="match status" value="1"/>
</dbReference>
<dbReference type="Proteomes" id="UP000749559">
    <property type="component" value="Unassembled WGS sequence"/>
</dbReference>
<protein>
    <submittedName>
        <fullName evidence="1">Uncharacterized protein</fullName>
    </submittedName>
</protein>
<dbReference type="AlphaFoldDB" id="A0A8J1Y394"/>
<organism evidence="1 2">
    <name type="scientific">Owenia fusiformis</name>
    <name type="common">Polychaete worm</name>
    <dbReference type="NCBI Taxonomy" id="6347"/>
    <lineage>
        <taxon>Eukaryota</taxon>
        <taxon>Metazoa</taxon>
        <taxon>Spiralia</taxon>
        <taxon>Lophotrochozoa</taxon>
        <taxon>Annelida</taxon>
        <taxon>Polychaeta</taxon>
        <taxon>Sedentaria</taxon>
        <taxon>Canalipalpata</taxon>
        <taxon>Sabellida</taxon>
        <taxon>Oweniida</taxon>
        <taxon>Oweniidae</taxon>
        <taxon>Owenia</taxon>
    </lineage>
</organism>
<dbReference type="InterPro" id="IPR000742">
    <property type="entry name" value="EGF"/>
</dbReference>
<evidence type="ECO:0000313" key="1">
    <source>
        <dbReference type="EMBL" id="CAH1788780.1"/>
    </source>
</evidence>
<dbReference type="InterPro" id="IPR006149">
    <property type="entry name" value="EB_dom"/>
</dbReference>
<dbReference type="OrthoDB" id="6123526at2759"/>
<reference evidence="1" key="1">
    <citation type="submission" date="2022-03" db="EMBL/GenBank/DDBJ databases">
        <authorList>
            <person name="Martin C."/>
        </authorList>
    </citation>
    <scope>NUCLEOTIDE SEQUENCE</scope>
</reference>
<accession>A0A8J1Y394</accession>
<dbReference type="EMBL" id="CAIIXF020000007">
    <property type="protein sequence ID" value="CAH1788780.1"/>
    <property type="molecule type" value="Genomic_DNA"/>
</dbReference>
<feature type="non-terminal residue" evidence="1">
    <location>
        <position position="1"/>
    </location>
</feature>
<dbReference type="PANTHER" id="PTHR39069:SF8">
    <property type="entry name" value="FI17111P1"/>
    <property type="match status" value="1"/>
</dbReference>
<gene>
    <name evidence="1" type="ORF">OFUS_LOCUS14246</name>
</gene>
<comment type="caution">
    <text evidence="1">The sequence shown here is derived from an EMBL/GenBank/DDBJ whole genome shotgun (WGS) entry which is preliminary data.</text>
</comment>